<name>A0AAD4T3P6_9MAGN</name>
<sequence>MAVESFEGSLRKVSIEVMWRLEFKLVKDYLIARYIKLHNNRDAKLPPSARQHLLRLIPPVPRRAVQYSLKQESRGHEGRELGLSAGSTKCIPKIEFYGNDRKKSIERPKERIRSLITAAKTYNPSADVVPETPRAASE</sequence>
<evidence type="ECO:0000313" key="1">
    <source>
        <dbReference type="EMBL" id="KAI3935185.1"/>
    </source>
</evidence>
<evidence type="ECO:0000313" key="2">
    <source>
        <dbReference type="Proteomes" id="UP001202328"/>
    </source>
</evidence>
<reference evidence="1" key="1">
    <citation type="submission" date="2022-04" db="EMBL/GenBank/DDBJ databases">
        <title>A functionally conserved STORR gene fusion in Papaver species that diverged 16.8 million years ago.</title>
        <authorList>
            <person name="Catania T."/>
        </authorList>
    </citation>
    <scope>NUCLEOTIDE SEQUENCE</scope>
    <source>
        <strain evidence="1">S-188037</strain>
    </source>
</reference>
<dbReference type="EMBL" id="JAJJMB010006306">
    <property type="protein sequence ID" value="KAI3935185.1"/>
    <property type="molecule type" value="Genomic_DNA"/>
</dbReference>
<keyword evidence="2" id="KW-1185">Reference proteome</keyword>
<gene>
    <name evidence="1" type="ORF">MKW98_018374</name>
</gene>
<protein>
    <submittedName>
        <fullName evidence="1">Uncharacterized protein</fullName>
    </submittedName>
</protein>
<organism evidence="1 2">
    <name type="scientific">Papaver atlanticum</name>
    <dbReference type="NCBI Taxonomy" id="357466"/>
    <lineage>
        <taxon>Eukaryota</taxon>
        <taxon>Viridiplantae</taxon>
        <taxon>Streptophyta</taxon>
        <taxon>Embryophyta</taxon>
        <taxon>Tracheophyta</taxon>
        <taxon>Spermatophyta</taxon>
        <taxon>Magnoliopsida</taxon>
        <taxon>Ranunculales</taxon>
        <taxon>Papaveraceae</taxon>
        <taxon>Papaveroideae</taxon>
        <taxon>Papaver</taxon>
    </lineage>
</organism>
<proteinExistence type="predicted"/>
<dbReference type="AlphaFoldDB" id="A0AAD4T3P6"/>
<comment type="caution">
    <text evidence="1">The sequence shown here is derived from an EMBL/GenBank/DDBJ whole genome shotgun (WGS) entry which is preliminary data.</text>
</comment>
<accession>A0AAD4T3P6</accession>
<dbReference type="Proteomes" id="UP001202328">
    <property type="component" value="Unassembled WGS sequence"/>
</dbReference>